<sequence length="128" mass="14617">MISVTKDDFDVASMIEQAKKPASGAIVTFLGIVRDDDIERIELEVYEEAALKFLEEIKDVAMQDYAIESVDIVHRYGPLNIGDNIVLITVSAGHRREAFSACEFIIEQIKEKVPIWKKEVGKDFERWK</sequence>
<dbReference type="PANTHER" id="PTHR23404">
    <property type="entry name" value="MOLYBDOPTERIN SYNTHASE RELATED"/>
    <property type="match status" value="1"/>
</dbReference>
<dbReference type="AlphaFoldDB" id="A0AAE3HCR1"/>
<proteinExistence type="predicted"/>
<evidence type="ECO:0000313" key="1">
    <source>
        <dbReference type="EMBL" id="MCQ6963674.1"/>
    </source>
</evidence>
<keyword evidence="2" id="KW-1185">Reference proteome</keyword>
<dbReference type="EMBL" id="JTEO01000006">
    <property type="protein sequence ID" value="MCQ6963674.1"/>
    <property type="molecule type" value="Genomic_DNA"/>
</dbReference>
<dbReference type="Proteomes" id="UP001206983">
    <property type="component" value="Unassembled WGS sequence"/>
</dbReference>
<dbReference type="CDD" id="cd00756">
    <property type="entry name" value="MoaE"/>
    <property type="match status" value="1"/>
</dbReference>
<dbReference type="Pfam" id="PF02391">
    <property type="entry name" value="MoaE"/>
    <property type="match status" value="1"/>
</dbReference>
<name>A0AAE3HCR1_9EURY</name>
<dbReference type="InterPro" id="IPR036563">
    <property type="entry name" value="MoaE_sf"/>
</dbReference>
<dbReference type="SUPFAM" id="SSF54690">
    <property type="entry name" value="Molybdopterin synthase subunit MoaE"/>
    <property type="match status" value="1"/>
</dbReference>
<protein>
    <submittedName>
        <fullName evidence="1">Molybdopterin biosynthesis protein MoeE</fullName>
    </submittedName>
</protein>
<dbReference type="Gene3D" id="3.90.1170.40">
    <property type="entry name" value="Molybdopterin biosynthesis MoaE subunit"/>
    <property type="match status" value="1"/>
</dbReference>
<reference evidence="1 2" key="1">
    <citation type="journal article" date="2011" name="Appl. Environ. Microbiol.">
        <title>Methanogenic archaea isolated from Taiwan's Chelungpu fault.</title>
        <authorList>
            <person name="Wu S.Y."/>
            <person name="Lai M.C."/>
        </authorList>
    </citation>
    <scope>NUCLEOTIDE SEQUENCE [LARGE SCALE GENOMIC DNA]</scope>
    <source>
        <strain evidence="1 2">St545Mb</strain>
    </source>
</reference>
<evidence type="ECO:0000313" key="2">
    <source>
        <dbReference type="Proteomes" id="UP001206983"/>
    </source>
</evidence>
<gene>
    <name evidence="1" type="ORF">PV02_11550</name>
</gene>
<comment type="caution">
    <text evidence="1">The sequence shown here is derived from an EMBL/GenBank/DDBJ whole genome shotgun (WGS) entry which is preliminary data.</text>
</comment>
<accession>A0AAE3HCR1</accession>
<organism evidence="1 2">
    <name type="scientific">Methanolobus chelungpuianus</name>
    <dbReference type="NCBI Taxonomy" id="502115"/>
    <lineage>
        <taxon>Archaea</taxon>
        <taxon>Methanobacteriati</taxon>
        <taxon>Methanobacteriota</taxon>
        <taxon>Stenosarchaea group</taxon>
        <taxon>Methanomicrobia</taxon>
        <taxon>Methanosarcinales</taxon>
        <taxon>Methanosarcinaceae</taxon>
        <taxon>Methanolobus</taxon>
    </lineage>
</organism>
<dbReference type="InterPro" id="IPR003448">
    <property type="entry name" value="Mopterin_biosynth_MoaE"/>
</dbReference>
<dbReference type="GO" id="GO:0006777">
    <property type="term" value="P:Mo-molybdopterin cofactor biosynthetic process"/>
    <property type="evidence" value="ECO:0007669"/>
    <property type="project" value="InterPro"/>
</dbReference>